<evidence type="ECO:0000259" key="2">
    <source>
        <dbReference type="Pfam" id="PF25766"/>
    </source>
</evidence>
<sequence>MSKTDENAENLDEELLEELRAQDEFFAKRDPAGLSSDLNYKPAAKCVRVGAKSKGTQAKKASTRSVHFDHDVRDNEKSPAPFCSIQVTQGSIVMPVQERFVGFFEVPERCVPFDFTVNQNEDEENGFPEVWDLSHQYTSDDCTKTQPTTSVEKEPDVSQNAKLSKSLFAAEFERLNGRRRNESIFKKKQRDATAITDTAQISEEATASMDKDSVNRATSTNKALLAEEEAIKNLEIMDPMDMSEDYTRLAMDAVELDLVTKCLRNTMPRQEQTILRLFDALKVSPDDFAETSAQYELRQFARAKIDQIKELYLEEIFMENNRREWRFARDVNPILNGGWSFVPIRRVLDACQNRSPTADDVEIVSLALLWSVLLMSERPTVFFSFSQPSEVFCRLAEIFLTGPIIFEDNVISKATQALISSYLVPKAEQNLLTLRLTKSIAGLDAFMPFYEELLQRFTQYSMGDENFAIFVLMGAYMNSAIDDSLTMSQLLWTPKYEVVRQMTLQKSSAGFILRHIKMRRSEIVKDIEEQCYESYTQLLAMYAAAIRDEIVTVDRNPVPFAIASEELGEFVKRHTKNKNATPSQSEERLKGIDLLVDMVRVAVAGKISI</sequence>
<dbReference type="InterPro" id="IPR039913">
    <property type="entry name" value="RPAP1/Rba50"/>
</dbReference>
<dbReference type="PANTHER" id="PTHR21483:SF18">
    <property type="entry name" value="RNA POLYMERASE II-ASSOCIATED PROTEIN 1"/>
    <property type="match status" value="1"/>
</dbReference>
<evidence type="ECO:0000256" key="1">
    <source>
        <dbReference type="SAM" id="MobiDB-lite"/>
    </source>
</evidence>
<evidence type="ECO:0000313" key="4">
    <source>
        <dbReference type="Proteomes" id="UP001201812"/>
    </source>
</evidence>
<dbReference type="InterPro" id="IPR057989">
    <property type="entry name" value="TPR_RPAP1/MINIYO-like"/>
</dbReference>
<dbReference type="AlphaFoldDB" id="A0AAD4NIT6"/>
<dbReference type="GO" id="GO:0006366">
    <property type="term" value="P:transcription by RNA polymerase II"/>
    <property type="evidence" value="ECO:0007669"/>
    <property type="project" value="InterPro"/>
</dbReference>
<keyword evidence="4" id="KW-1185">Reference proteome</keyword>
<accession>A0AAD4NIT6</accession>
<dbReference type="EMBL" id="JAKKPZ010000002">
    <property type="protein sequence ID" value="KAI1726246.1"/>
    <property type="molecule type" value="Genomic_DNA"/>
</dbReference>
<proteinExistence type="predicted"/>
<reference evidence="3" key="1">
    <citation type="submission" date="2022-01" db="EMBL/GenBank/DDBJ databases">
        <title>Genome Sequence Resource for Two Populations of Ditylenchus destructor, the Migratory Endoparasitic Phytonematode.</title>
        <authorList>
            <person name="Zhang H."/>
            <person name="Lin R."/>
            <person name="Xie B."/>
        </authorList>
    </citation>
    <scope>NUCLEOTIDE SEQUENCE</scope>
    <source>
        <strain evidence="3">BazhouSP</strain>
    </source>
</reference>
<feature type="domain" description="RPAP1/MINIYO-like TPR repeats" evidence="2">
    <location>
        <begin position="352"/>
        <end position="578"/>
    </location>
</feature>
<organism evidence="3 4">
    <name type="scientific">Ditylenchus destructor</name>
    <dbReference type="NCBI Taxonomy" id="166010"/>
    <lineage>
        <taxon>Eukaryota</taxon>
        <taxon>Metazoa</taxon>
        <taxon>Ecdysozoa</taxon>
        <taxon>Nematoda</taxon>
        <taxon>Chromadorea</taxon>
        <taxon>Rhabditida</taxon>
        <taxon>Tylenchina</taxon>
        <taxon>Tylenchomorpha</taxon>
        <taxon>Sphaerularioidea</taxon>
        <taxon>Anguinidae</taxon>
        <taxon>Anguininae</taxon>
        <taxon>Ditylenchus</taxon>
    </lineage>
</organism>
<dbReference type="Pfam" id="PF25766">
    <property type="entry name" value="TPR_RPAP1"/>
    <property type="match status" value="1"/>
</dbReference>
<feature type="compositionally biased region" description="Polar residues" evidence="1">
    <location>
        <begin position="139"/>
        <end position="150"/>
    </location>
</feature>
<dbReference type="Proteomes" id="UP001201812">
    <property type="component" value="Unassembled WGS sequence"/>
</dbReference>
<dbReference type="PANTHER" id="PTHR21483">
    <property type="entry name" value="RNA POLYMERASE II-ASSOCIATED PROTEIN 1"/>
    <property type="match status" value="1"/>
</dbReference>
<protein>
    <submittedName>
        <fullName evidence="3">RNA polymerase II-associated protein 1</fullName>
    </submittedName>
</protein>
<feature type="region of interest" description="Disordered" evidence="1">
    <location>
        <begin position="139"/>
        <end position="160"/>
    </location>
</feature>
<comment type="caution">
    <text evidence="3">The sequence shown here is derived from an EMBL/GenBank/DDBJ whole genome shotgun (WGS) entry which is preliminary data.</text>
</comment>
<evidence type="ECO:0000313" key="3">
    <source>
        <dbReference type="EMBL" id="KAI1726246.1"/>
    </source>
</evidence>
<name>A0AAD4NIT6_9BILA</name>
<gene>
    <name evidence="3" type="ORF">DdX_02954</name>
</gene>